<name>M5RXX5_9BACT</name>
<dbReference type="STRING" id="1263868.RESH_05383"/>
<dbReference type="EMBL" id="ANOF01000172">
    <property type="protein sequence ID" value="EMI24061.1"/>
    <property type="molecule type" value="Genomic_DNA"/>
</dbReference>
<sequence>MFLCQATLLQGLKRVQQIKAGQPKVDSVKDVVLCRIGFSYRAVTRTP</sequence>
<reference evidence="1 2" key="1">
    <citation type="journal article" date="2013" name="Mar. Genomics">
        <title>Expression of sulfatases in Rhodopirellula baltica and the diversity of sulfatases in the genus Rhodopirellula.</title>
        <authorList>
            <person name="Wegner C.E."/>
            <person name="Richter-Heitmann T."/>
            <person name="Klindworth A."/>
            <person name="Klockow C."/>
            <person name="Richter M."/>
            <person name="Achstetter T."/>
            <person name="Glockner F.O."/>
            <person name="Harder J."/>
        </authorList>
    </citation>
    <scope>NUCLEOTIDE SEQUENCE [LARGE SCALE GENOMIC DNA]</scope>
    <source>
        <strain evidence="1 2">SH398</strain>
    </source>
</reference>
<accession>M5RXX5</accession>
<dbReference type="AlphaFoldDB" id="M5RXX5"/>
<dbReference type="Proteomes" id="UP000011996">
    <property type="component" value="Unassembled WGS sequence"/>
</dbReference>
<gene>
    <name evidence="1" type="ORF">RESH_05383</name>
</gene>
<proteinExistence type="predicted"/>
<dbReference type="PATRIC" id="fig|1263868.3.peg.5843"/>
<protein>
    <submittedName>
        <fullName evidence="1">Uncharacterized protein</fullName>
    </submittedName>
</protein>
<evidence type="ECO:0000313" key="1">
    <source>
        <dbReference type="EMBL" id="EMI24061.1"/>
    </source>
</evidence>
<comment type="caution">
    <text evidence="1">The sequence shown here is derived from an EMBL/GenBank/DDBJ whole genome shotgun (WGS) entry which is preliminary data.</text>
</comment>
<organism evidence="1 2">
    <name type="scientific">Rhodopirellula europaea SH398</name>
    <dbReference type="NCBI Taxonomy" id="1263868"/>
    <lineage>
        <taxon>Bacteria</taxon>
        <taxon>Pseudomonadati</taxon>
        <taxon>Planctomycetota</taxon>
        <taxon>Planctomycetia</taxon>
        <taxon>Pirellulales</taxon>
        <taxon>Pirellulaceae</taxon>
        <taxon>Rhodopirellula</taxon>
    </lineage>
</organism>
<evidence type="ECO:0000313" key="2">
    <source>
        <dbReference type="Proteomes" id="UP000011996"/>
    </source>
</evidence>